<feature type="domain" description="Ion transport" evidence="16">
    <location>
        <begin position="80"/>
        <end position="163"/>
    </location>
</feature>
<evidence type="ECO:0000256" key="5">
    <source>
        <dbReference type="ARBA" id="ARBA00022692"/>
    </source>
</evidence>
<keyword evidence="9" id="KW-0406">Ion transport</keyword>
<dbReference type="GO" id="GO:0030171">
    <property type="term" value="F:voltage-gated proton channel activity"/>
    <property type="evidence" value="ECO:0007669"/>
    <property type="project" value="InterPro"/>
</dbReference>
<evidence type="ECO:0000256" key="14">
    <source>
        <dbReference type="SAM" id="MobiDB-lite"/>
    </source>
</evidence>
<feature type="region of interest" description="Disordered" evidence="14">
    <location>
        <begin position="1"/>
        <end position="31"/>
    </location>
</feature>
<dbReference type="Pfam" id="PF00520">
    <property type="entry name" value="Ion_trans"/>
    <property type="match status" value="1"/>
</dbReference>
<dbReference type="EMBL" id="JAUJLE010000009">
    <property type="protein sequence ID" value="KAK1011610.1"/>
    <property type="molecule type" value="Genomic_DNA"/>
</dbReference>
<dbReference type="InterPro" id="IPR031846">
    <property type="entry name" value="Hvcn1"/>
</dbReference>
<sequence>MLNAAEQRPLLPSDHVHQTPRPDPESPSTMSITTARNQTKRYLTSKYGHYSVLALVSVDITAIFADLILQLLTCEGRIPAQDGDMASNVLGIFSLIFSCLFMLELVASVWAFGWTYFHTPFHCLDATVILAGFVLDVLLKGVVEEVSSLVVVLRLWRVFKIIEELSAGAEERMEPMQERTEELEKENVRLKGEVEKLMAQVVQRRPFVEDLTVSGS</sequence>
<comment type="caution">
    <text evidence="17">The sequence shown here is derived from an EMBL/GenBank/DDBJ whole genome shotgun (WGS) entry which is preliminary data.</text>
</comment>
<evidence type="ECO:0000256" key="12">
    <source>
        <dbReference type="ARBA" id="ARBA00031989"/>
    </source>
</evidence>
<keyword evidence="7 15" id="KW-1133">Transmembrane helix</keyword>
<dbReference type="PANTHER" id="PTHR46480:SF1">
    <property type="entry name" value="VOLTAGE-GATED HYDROGEN CHANNEL 1"/>
    <property type="match status" value="1"/>
</dbReference>
<accession>A0AAN6R149</accession>
<protein>
    <recommendedName>
        <fullName evidence="2">Voltage-gated hydrogen channel 1</fullName>
    </recommendedName>
    <alternativeName>
        <fullName evidence="12">Hydrogen voltage-gated channel 1</fullName>
    </alternativeName>
</protein>
<evidence type="ECO:0000256" key="9">
    <source>
        <dbReference type="ARBA" id="ARBA00023065"/>
    </source>
</evidence>
<dbReference type="Gene3D" id="1.20.120.350">
    <property type="entry name" value="Voltage-gated potassium channels. Chain C"/>
    <property type="match status" value="1"/>
</dbReference>
<evidence type="ECO:0000256" key="7">
    <source>
        <dbReference type="ARBA" id="ARBA00022989"/>
    </source>
</evidence>
<organism evidence="17 18">
    <name type="scientific">Friedmanniomyces endolithicus</name>
    <dbReference type="NCBI Taxonomy" id="329885"/>
    <lineage>
        <taxon>Eukaryota</taxon>
        <taxon>Fungi</taxon>
        <taxon>Dikarya</taxon>
        <taxon>Ascomycota</taxon>
        <taxon>Pezizomycotina</taxon>
        <taxon>Dothideomycetes</taxon>
        <taxon>Dothideomycetidae</taxon>
        <taxon>Mycosphaerellales</taxon>
        <taxon>Teratosphaeriaceae</taxon>
        <taxon>Friedmanniomyces</taxon>
    </lineage>
</organism>
<keyword evidence="6" id="KW-0851">Voltage-gated channel</keyword>
<proteinExistence type="predicted"/>
<keyword evidence="10 15" id="KW-0472">Membrane</keyword>
<keyword evidence="3" id="KW-0813">Transport</keyword>
<evidence type="ECO:0000256" key="4">
    <source>
        <dbReference type="ARBA" id="ARBA00022475"/>
    </source>
</evidence>
<evidence type="ECO:0000259" key="16">
    <source>
        <dbReference type="Pfam" id="PF00520"/>
    </source>
</evidence>
<feature type="transmembrane region" description="Helical" evidence="15">
    <location>
        <begin position="89"/>
        <end position="113"/>
    </location>
</feature>
<evidence type="ECO:0000256" key="11">
    <source>
        <dbReference type="ARBA" id="ARBA00023303"/>
    </source>
</evidence>
<gene>
    <name evidence="17" type="ORF">LTR91_002081</name>
</gene>
<dbReference type="GO" id="GO:0005886">
    <property type="term" value="C:plasma membrane"/>
    <property type="evidence" value="ECO:0007669"/>
    <property type="project" value="UniProtKB-SubCell"/>
</dbReference>
<feature type="coiled-coil region" evidence="13">
    <location>
        <begin position="166"/>
        <end position="200"/>
    </location>
</feature>
<dbReference type="Proteomes" id="UP001175353">
    <property type="component" value="Unassembled WGS sequence"/>
</dbReference>
<evidence type="ECO:0000256" key="6">
    <source>
        <dbReference type="ARBA" id="ARBA00022882"/>
    </source>
</evidence>
<evidence type="ECO:0000256" key="10">
    <source>
        <dbReference type="ARBA" id="ARBA00023136"/>
    </source>
</evidence>
<dbReference type="InterPro" id="IPR027359">
    <property type="entry name" value="Volt_channel_dom_sf"/>
</dbReference>
<name>A0AAN6R149_9PEZI</name>
<dbReference type="PANTHER" id="PTHR46480">
    <property type="entry name" value="F20B24.22"/>
    <property type="match status" value="1"/>
</dbReference>
<evidence type="ECO:0000256" key="15">
    <source>
        <dbReference type="SAM" id="Phobius"/>
    </source>
</evidence>
<evidence type="ECO:0000256" key="8">
    <source>
        <dbReference type="ARBA" id="ARBA00023054"/>
    </source>
</evidence>
<comment type="subcellular location">
    <subcellularLocation>
        <location evidence="1">Cell membrane</location>
        <topology evidence="1">Multi-pass membrane protein</topology>
    </subcellularLocation>
</comment>
<keyword evidence="5 15" id="KW-0812">Transmembrane</keyword>
<keyword evidence="18" id="KW-1185">Reference proteome</keyword>
<keyword evidence="8 13" id="KW-0175">Coiled coil</keyword>
<evidence type="ECO:0000256" key="13">
    <source>
        <dbReference type="SAM" id="Coils"/>
    </source>
</evidence>
<keyword evidence="4" id="KW-1003">Cell membrane</keyword>
<evidence type="ECO:0000256" key="3">
    <source>
        <dbReference type="ARBA" id="ARBA00022448"/>
    </source>
</evidence>
<evidence type="ECO:0000313" key="18">
    <source>
        <dbReference type="Proteomes" id="UP001175353"/>
    </source>
</evidence>
<dbReference type="AlphaFoldDB" id="A0AAN6R149"/>
<keyword evidence="11" id="KW-0407">Ion channel</keyword>
<reference evidence="17" key="1">
    <citation type="submission" date="2023-06" db="EMBL/GenBank/DDBJ databases">
        <title>Black Yeasts Isolated from many extreme environments.</title>
        <authorList>
            <person name="Coleine C."/>
            <person name="Stajich J.E."/>
            <person name="Selbmann L."/>
        </authorList>
    </citation>
    <scope>NUCLEOTIDE SEQUENCE</scope>
    <source>
        <strain evidence="17">CCFEE 5200</strain>
    </source>
</reference>
<feature type="compositionally biased region" description="Basic and acidic residues" evidence="14">
    <location>
        <begin position="14"/>
        <end position="24"/>
    </location>
</feature>
<dbReference type="InterPro" id="IPR005821">
    <property type="entry name" value="Ion_trans_dom"/>
</dbReference>
<dbReference type="GO" id="GO:0034702">
    <property type="term" value="C:monoatomic ion channel complex"/>
    <property type="evidence" value="ECO:0007669"/>
    <property type="project" value="UniProtKB-KW"/>
</dbReference>
<feature type="transmembrane region" description="Helical" evidence="15">
    <location>
        <begin position="47"/>
        <end position="69"/>
    </location>
</feature>
<evidence type="ECO:0000256" key="1">
    <source>
        <dbReference type="ARBA" id="ARBA00004651"/>
    </source>
</evidence>
<evidence type="ECO:0000256" key="2">
    <source>
        <dbReference type="ARBA" id="ARBA00015897"/>
    </source>
</evidence>
<evidence type="ECO:0000313" key="17">
    <source>
        <dbReference type="EMBL" id="KAK1011610.1"/>
    </source>
</evidence>